<keyword evidence="2" id="KW-1185">Reference proteome</keyword>
<name>A0A8H4U808_9HYPO</name>
<reference evidence="1" key="1">
    <citation type="journal article" date="2020" name="BMC Genomics">
        <title>Correction to: Identification and distribution of gene clusters required for synthesis of sphingolipid metabolism inhibitors in diverse species of the filamentous fungus Fusarium.</title>
        <authorList>
            <person name="Kim H.S."/>
            <person name="Lohmar J.M."/>
            <person name="Busman M."/>
            <person name="Brown D.W."/>
            <person name="Naumann T.A."/>
            <person name="Divon H.H."/>
            <person name="Lysoe E."/>
            <person name="Uhlig S."/>
            <person name="Proctor R.H."/>
        </authorList>
    </citation>
    <scope>NUCLEOTIDE SEQUENCE</scope>
    <source>
        <strain evidence="1">NRRL 20472</strain>
    </source>
</reference>
<dbReference type="Proteomes" id="UP000622797">
    <property type="component" value="Unassembled WGS sequence"/>
</dbReference>
<dbReference type="AlphaFoldDB" id="A0A8H4U808"/>
<accession>A0A8H4U808</accession>
<evidence type="ECO:0000313" key="2">
    <source>
        <dbReference type="Proteomes" id="UP000622797"/>
    </source>
</evidence>
<dbReference type="EMBL" id="JABEXW010000093">
    <property type="protein sequence ID" value="KAF4971467.1"/>
    <property type="molecule type" value="Genomic_DNA"/>
</dbReference>
<proteinExistence type="predicted"/>
<evidence type="ECO:0000313" key="1">
    <source>
        <dbReference type="EMBL" id="KAF4971467.1"/>
    </source>
</evidence>
<gene>
    <name evidence="1" type="ORF">FSARC_1695</name>
</gene>
<protein>
    <submittedName>
        <fullName evidence="1">Uncharacterized protein</fullName>
    </submittedName>
</protein>
<sequence>MAERVGTDPSVLQPSQPNIRGLVTTHRYFKYYEYSMDDIGQRLHNDVIIDLKRWRRRSKQSQHKLTVLAEFVNYWLNQEPEKKHWVVVVKDIRYTQW</sequence>
<organism evidence="1 2">
    <name type="scientific">Fusarium sarcochroum</name>
    <dbReference type="NCBI Taxonomy" id="1208366"/>
    <lineage>
        <taxon>Eukaryota</taxon>
        <taxon>Fungi</taxon>
        <taxon>Dikarya</taxon>
        <taxon>Ascomycota</taxon>
        <taxon>Pezizomycotina</taxon>
        <taxon>Sordariomycetes</taxon>
        <taxon>Hypocreomycetidae</taxon>
        <taxon>Hypocreales</taxon>
        <taxon>Nectriaceae</taxon>
        <taxon>Fusarium</taxon>
        <taxon>Fusarium lateritium species complex</taxon>
    </lineage>
</organism>
<reference evidence="1" key="2">
    <citation type="submission" date="2020-05" db="EMBL/GenBank/DDBJ databases">
        <authorList>
            <person name="Kim H.-S."/>
            <person name="Proctor R.H."/>
            <person name="Brown D.W."/>
        </authorList>
    </citation>
    <scope>NUCLEOTIDE SEQUENCE</scope>
    <source>
        <strain evidence="1">NRRL 20472</strain>
    </source>
</reference>
<comment type="caution">
    <text evidence="1">The sequence shown here is derived from an EMBL/GenBank/DDBJ whole genome shotgun (WGS) entry which is preliminary data.</text>
</comment>
<dbReference type="OrthoDB" id="5428055at2759"/>